<keyword evidence="9" id="KW-1185">Reference proteome</keyword>
<evidence type="ECO:0000256" key="6">
    <source>
        <dbReference type="SAM" id="Phobius"/>
    </source>
</evidence>
<feature type="transmembrane region" description="Helical" evidence="6">
    <location>
        <begin position="130"/>
        <end position="151"/>
    </location>
</feature>
<comment type="caution">
    <text evidence="8">The sequence shown here is derived from an EMBL/GenBank/DDBJ whole genome shotgun (WGS) entry which is preliminary data.</text>
</comment>
<keyword evidence="4 6" id="KW-0472">Membrane</keyword>
<gene>
    <name evidence="8" type="ORF">HETSPECPRED_000384</name>
</gene>
<evidence type="ECO:0000313" key="9">
    <source>
        <dbReference type="Proteomes" id="UP000664521"/>
    </source>
</evidence>
<dbReference type="PANTHER" id="PTHR33048">
    <property type="entry name" value="PTH11-LIKE INTEGRAL MEMBRANE PROTEIN (AFU_ORTHOLOGUE AFUA_5G11245)"/>
    <property type="match status" value="1"/>
</dbReference>
<comment type="similarity">
    <text evidence="5">Belongs to the SAT4 family.</text>
</comment>
<feature type="transmembrane region" description="Helical" evidence="6">
    <location>
        <begin position="358"/>
        <end position="382"/>
    </location>
</feature>
<evidence type="ECO:0000313" key="8">
    <source>
        <dbReference type="EMBL" id="CAF9911574.1"/>
    </source>
</evidence>
<keyword evidence="2 6" id="KW-0812">Transmembrane</keyword>
<comment type="subcellular location">
    <subcellularLocation>
        <location evidence="1">Membrane</location>
        <topology evidence="1">Multi-pass membrane protein</topology>
    </subcellularLocation>
</comment>
<dbReference type="InterPro" id="IPR052337">
    <property type="entry name" value="SAT4-like"/>
</dbReference>
<organism evidence="8 9">
    <name type="scientific">Heterodermia speciosa</name>
    <dbReference type="NCBI Taxonomy" id="116794"/>
    <lineage>
        <taxon>Eukaryota</taxon>
        <taxon>Fungi</taxon>
        <taxon>Dikarya</taxon>
        <taxon>Ascomycota</taxon>
        <taxon>Pezizomycotina</taxon>
        <taxon>Lecanoromycetes</taxon>
        <taxon>OSLEUM clade</taxon>
        <taxon>Lecanoromycetidae</taxon>
        <taxon>Caliciales</taxon>
        <taxon>Physciaceae</taxon>
        <taxon>Heterodermia</taxon>
    </lineage>
</organism>
<dbReference type="EMBL" id="CAJPDS010000010">
    <property type="protein sequence ID" value="CAF9911574.1"/>
    <property type="molecule type" value="Genomic_DNA"/>
</dbReference>
<feature type="transmembrane region" description="Helical" evidence="6">
    <location>
        <begin position="241"/>
        <end position="262"/>
    </location>
</feature>
<keyword evidence="3 6" id="KW-1133">Transmembrane helix</keyword>
<feature type="transmembrane region" description="Helical" evidence="6">
    <location>
        <begin position="163"/>
        <end position="188"/>
    </location>
</feature>
<feature type="transmembrane region" description="Helical" evidence="6">
    <location>
        <begin position="316"/>
        <end position="338"/>
    </location>
</feature>
<name>A0A8H3IFB1_9LECA</name>
<protein>
    <recommendedName>
        <fullName evidence="7">Rhodopsin domain-containing protein</fullName>
    </recommendedName>
</protein>
<evidence type="ECO:0000256" key="5">
    <source>
        <dbReference type="ARBA" id="ARBA00038359"/>
    </source>
</evidence>
<dbReference type="InterPro" id="IPR049326">
    <property type="entry name" value="Rhodopsin_dom_fungi"/>
</dbReference>
<evidence type="ECO:0000256" key="2">
    <source>
        <dbReference type="ARBA" id="ARBA00022692"/>
    </source>
</evidence>
<dbReference type="Pfam" id="PF20684">
    <property type="entry name" value="Fung_rhodopsin"/>
    <property type="match status" value="1"/>
</dbReference>
<accession>A0A8H3IFB1</accession>
<proteinExistence type="inferred from homology"/>
<dbReference type="OrthoDB" id="444631at2759"/>
<sequence>MVDQTVTIAATTLYRSLTHTAPGHTMTTTLAPSSTAVLTALAVPEQVDPVAQIAQLVSPWPQCIQQPAVIASITASGCGPNEECICADKKFPFVVLGGMMQNCTAGDIQETQSQVTKLCPHLGESRTSEIVGILVFITSLALICVALRIVSRRIGRVKFGWDDWLIFAAMIIALGETAFVLSGAHLGLGKHMATLSAPHIAGYLKTFWTVQVLFSFSVTLIKMSILFFYDQIFPSQKTRTLLVATVCFLIAWFLAQFIAVMLSCRPVAYFWDKSIADGKCINENTISYVLAAAGLLADLIIFAIPIPNLWRLKRSFALRVSLVGLFAVGALACIASAARIPFLVEMDENDLTWSTVPVTIWMAMETKIGIVCACLPTLLPLFHKVSQAIRSQLSSFSSTQSRKSSFSGDCDAHQPGEPIVILDPPSTRIGCPNCNCPYCDSSRANSNSEVEKLAKKQESWYSAALRNWSEPETRMHSESPEGIAMRARTEGDHFV</sequence>
<reference evidence="8" key="1">
    <citation type="submission" date="2021-03" db="EMBL/GenBank/DDBJ databases">
        <authorList>
            <person name="Tagirdzhanova G."/>
        </authorList>
    </citation>
    <scope>NUCLEOTIDE SEQUENCE</scope>
</reference>
<dbReference type="Proteomes" id="UP000664521">
    <property type="component" value="Unassembled WGS sequence"/>
</dbReference>
<feature type="transmembrane region" description="Helical" evidence="6">
    <location>
        <begin position="286"/>
        <end position="304"/>
    </location>
</feature>
<dbReference type="PANTHER" id="PTHR33048:SF47">
    <property type="entry name" value="INTEGRAL MEMBRANE PROTEIN-RELATED"/>
    <property type="match status" value="1"/>
</dbReference>
<dbReference type="GO" id="GO:0016020">
    <property type="term" value="C:membrane"/>
    <property type="evidence" value="ECO:0007669"/>
    <property type="project" value="UniProtKB-SubCell"/>
</dbReference>
<dbReference type="AlphaFoldDB" id="A0A8H3IFB1"/>
<evidence type="ECO:0000259" key="7">
    <source>
        <dbReference type="Pfam" id="PF20684"/>
    </source>
</evidence>
<feature type="domain" description="Rhodopsin" evidence="7">
    <location>
        <begin position="147"/>
        <end position="383"/>
    </location>
</feature>
<evidence type="ECO:0000256" key="1">
    <source>
        <dbReference type="ARBA" id="ARBA00004141"/>
    </source>
</evidence>
<feature type="transmembrane region" description="Helical" evidence="6">
    <location>
        <begin position="208"/>
        <end position="229"/>
    </location>
</feature>
<evidence type="ECO:0000256" key="4">
    <source>
        <dbReference type="ARBA" id="ARBA00023136"/>
    </source>
</evidence>
<evidence type="ECO:0000256" key="3">
    <source>
        <dbReference type="ARBA" id="ARBA00022989"/>
    </source>
</evidence>